<gene>
    <name evidence="1" type="ORF">NX722_25650</name>
</gene>
<comment type="caution">
    <text evidence="1">The sequence shown here is derived from an EMBL/GenBank/DDBJ whole genome shotgun (WGS) entry which is preliminary data.</text>
</comment>
<dbReference type="EMBL" id="JAPFCC010000001">
    <property type="protein sequence ID" value="MCW7555952.1"/>
    <property type="molecule type" value="Genomic_DNA"/>
</dbReference>
<sequence>MSNFSFLDVVADQWGELQELAQQAESQIRLNPRGACFFARYALERTVREMYRIDKWLKKPYESTLRITTPDRSTLRAFIHRKRSGQQRDCRALLPGSGTKEHCHHLRDS</sequence>
<name>A0ABT3N2U0_9GAMM</name>
<proteinExistence type="predicted"/>
<reference evidence="1 2" key="1">
    <citation type="submission" date="2022-10" db="EMBL/GenBank/DDBJ databases">
        <title>High-quality genome sequences of two octocoral-associated bacteria, Endozoicomonas euniceicola EF212 and Endozoicomonas gorgoniicola PS125.</title>
        <authorList>
            <person name="Chiou Y.-J."/>
            <person name="Chen Y.-H."/>
        </authorList>
    </citation>
    <scope>NUCLEOTIDE SEQUENCE [LARGE SCALE GENOMIC DNA]</scope>
    <source>
        <strain evidence="1 2">PS125</strain>
    </source>
</reference>
<protein>
    <submittedName>
        <fullName evidence="1">Uncharacterized protein</fullName>
    </submittedName>
</protein>
<dbReference type="RefSeq" id="WP_262565685.1">
    <property type="nucleotide sequence ID" value="NZ_JAPFCC010000001.1"/>
</dbReference>
<accession>A0ABT3N2U0</accession>
<organism evidence="1 2">
    <name type="scientific">Endozoicomonas gorgoniicola</name>
    <dbReference type="NCBI Taxonomy" id="1234144"/>
    <lineage>
        <taxon>Bacteria</taxon>
        <taxon>Pseudomonadati</taxon>
        <taxon>Pseudomonadota</taxon>
        <taxon>Gammaproteobacteria</taxon>
        <taxon>Oceanospirillales</taxon>
        <taxon>Endozoicomonadaceae</taxon>
        <taxon>Endozoicomonas</taxon>
    </lineage>
</organism>
<evidence type="ECO:0000313" key="1">
    <source>
        <dbReference type="EMBL" id="MCW7555952.1"/>
    </source>
</evidence>
<evidence type="ECO:0000313" key="2">
    <source>
        <dbReference type="Proteomes" id="UP001209854"/>
    </source>
</evidence>
<keyword evidence="2" id="KW-1185">Reference proteome</keyword>
<dbReference type="Proteomes" id="UP001209854">
    <property type="component" value="Unassembled WGS sequence"/>
</dbReference>